<keyword evidence="1" id="KW-0732">Signal</keyword>
<dbReference type="BioCyc" id="SESP1179773:BN6_RS26880-MONOMER"/>
<dbReference type="InterPro" id="IPR011024">
    <property type="entry name" value="G_crystallin-like"/>
</dbReference>
<dbReference type="KEGG" id="sesp:BN6_55680"/>
<dbReference type="InterPro" id="IPR015791">
    <property type="entry name" value="Antimic/Inh_G_crystallin-like"/>
</dbReference>
<dbReference type="Pfam" id="PF09076">
    <property type="entry name" value="Crystall_2"/>
    <property type="match status" value="1"/>
</dbReference>
<organism evidence="3 4">
    <name type="scientific">Saccharothrix espanaensis (strain ATCC 51144 / DSM 44229 / JCM 9112 / NBRC 15066 / NRRL 15764)</name>
    <dbReference type="NCBI Taxonomy" id="1179773"/>
    <lineage>
        <taxon>Bacteria</taxon>
        <taxon>Bacillati</taxon>
        <taxon>Actinomycetota</taxon>
        <taxon>Actinomycetes</taxon>
        <taxon>Pseudonocardiales</taxon>
        <taxon>Pseudonocardiaceae</taxon>
        <taxon>Saccharothrix</taxon>
    </lineage>
</organism>
<sequence>MSRKVRKAAVTALAAVTMTVAVPAGSAWAVGEVPCNNNEFARVTVHATNMSSYNMCFANAGSIRIYDSNGHRVWVTEIWAGNNRVQWFGDGRWQPASPIGKWTTFTWPNHPSGVRLEEFRIL</sequence>
<dbReference type="PATRIC" id="fig|1179773.3.peg.5610"/>
<dbReference type="Gene3D" id="2.60.20.30">
    <property type="match status" value="1"/>
</dbReference>
<reference evidence="3 4" key="1">
    <citation type="journal article" date="2012" name="BMC Genomics">
        <title>Complete genome sequence of Saccharothrix espanaensis DSM 44229T and comparison to the other completely sequenced Pseudonocardiaceae.</title>
        <authorList>
            <person name="Strobel T."/>
            <person name="Al-Dilaimi A."/>
            <person name="Blom J."/>
            <person name="Gessner A."/>
            <person name="Kalinowski J."/>
            <person name="Luzhetska M."/>
            <person name="Puhler A."/>
            <person name="Szczepanowski R."/>
            <person name="Bechthold A."/>
            <person name="Ruckert C."/>
        </authorList>
    </citation>
    <scope>NUCLEOTIDE SEQUENCE [LARGE SCALE GENOMIC DNA]</scope>
    <source>
        <strain evidence="4">ATCC 51144 / DSM 44229 / JCM 9112 / NBRC 15066 / NRRL 15764</strain>
    </source>
</reference>
<feature type="chain" id="PRO_5003834104" description="Streptomyces killer toxin-like beta/gamma crystallin domain-containing protein" evidence="1">
    <location>
        <begin position="30"/>
        <end position="122"/>
    </location>
</feature>
<gene>
    <name evidence="3" type="ordered locus">BN6_55680</name>
</gene>
<dbReference type="Proteomes" id="UP000006281">
    <property type="component" value="Chromosome"/>
</dbReference>
<evidence type="ECO:0000313" key="4">
    <source>
        <dbReference type="Proteomes" id="UP000006281"/>
    </source>
</evidence>
<accession>K0K5F7</accession>
<dbReference type="OrthoDB" id="3623830at2"/>
<keyword evidence="4" id="KW-1185">Reference proteome</keyword>
<dbReference type="EMBL" id="HE804045">
    <property type="protein sequence ID" value="CCH32827.1"/>
    <property type="molecule type" value="Genomic_DNA"/>
</dbReference>
<dbReference type="eggNOG" id="ENOG5032A2P">
    <property type="taxonomic scope" value="Bacteria"/>
</dbReference>
<dbReference type="SUPFAM" id="SSF49695">
    <property type="entry name" value="gamma-Crystallin-like"/>
    <property type="match status" value="1"/>
</dbReference>
<evidence type="ECO:0000256" key="1">
    <source>
        <dbReference type="SAM" id="SignalP"/>
    </source>
</evidence>
<dbReference type="HOGENOM" id="CLU_1935277_0_0_11"/>
<name>K0K5F7_SACES</name>
<feature type="domain" description="Streptomyces killer toxin-like beta/gamma crystallin" evidence="2">
    <location>
        <begin position="45"/>
        <end position="118"/>
    </location>
</feature>
<dbReference type="InterPro" id="IPR015161">
    <property type="entry name" value="Sklp_toxin_b/g_crystallin"/>
</dbReference>
<dbReference type="AlphaFoldDB" id="K0K5F7"/>
<feature type="signal peptide" evidence="1">
    <location>
        <begin position="1"/>
        <end position="29"/>
    </location>
</feature>
<protein>
    <recommendedName>
        <fullName evidence="2">Streptomyces killer toxin-like beta/gamma crystallin domain-containing protein</fullName>
    </recommendedName>
</protein>
<evidence type="ECO:0000313" key="3">
    <source>
        <dbReference type="EMBL" id="CCH32827.1"/>
    </source>
</evidence>
<evidence type="ECO:0000259" key="2">
    <source>
        <dbReference type="Pfam" id="PF09076"/>
    </source>
</evidence>
<proteinExistence type="predicted"/>